<evidence type="ECO:0000256" key="10">
    <source>
        <dbReference type="RuleBase" id="RU362083"/>
    </source>
</evidence>
<feature type="non-terminal residue" evidence="12">
    <location>
        <position position="1"/>
    </location>
</feature>
<reference evidence="12 13" key="1">
    <citation type="submission" date="2017-12" db="EMBL/GenBank/DDBJ databases">
        <title>Gene loss provides genomic basis for host adaptation in cereal stripe rust fungi.</title>
        <authorList>
            <person name="Xia C."/>
        </authorList>
    </citation>
    <scope>NUCLEOTIDE SEQUENCE [LARGE SCALE GENOMIC DNA]</scope>
    <source>
        <strain evidence="12 13">93TX-2</strain>
    </source>
</reference>
<accession>A0A2S4VCI3</accession>
<proteinExistence type="inferred from homology"/>
<dbReference type="FunFam" id="3.40.1110.10:FF:000005">
    <property type="entry name" value="Plasma membrane ATPase"/>
    <property type="match status" value="1"/>
</dbReference>
<evidence type="ECO:0000313" key="13">
    <source>
        <dbReference type="Proteomes" id="UP000238274"/>
    </source>
</evidence>
<evidence type="ECO:0000256" key="1">
    <source>
        <dbReference type="ARBA" id="ARBA00003417"/>
    </source>
</evidence>
<keyword evidence="8 10" id="KW-1133">Transmembrane helix</keyword>
<comment type="caution">
    <text evidence="12">The sequence shown here is derived from an EMBL/GenBank/DDBJ whole genome shotgun (WGS) entry which is preliminary data.</text>
</comment>
<keyword evidence="4 10" id="KW-0812">Transmembrane</keyword>
<keyword evidence="10" id="KW-0460">Magnesium</keyword>
<dbReference type="InterPro" id="IPR018303">
    <property type="entry name" value="ATPase_P-typ_P_site"/>
</dbReference>
<evidence type="ECO:0000256" key="5">
    <source>
        <dbReference type="ARBA" id="ARBA00022741"/>
    </source>
</evidence>
<dbReference type="FunFam" id="3.40.50.1000:FF:000008">
    <property type="entry name" value="Plasma membrane ATPase"/>
    <property type="match status" value="1"/>
</dbReference>
<comment type="similarity">
    <text evidence="3 10">Belongs to the cation transport ATPase (P-type) (TC 3.A.3) family. Type IIIA subfamily.</text>
</comment>
<dbReference type="Proteomes" id="UP000238274">
    <property type="component" value="Unassembled WGS sequence"/>
</dbReference>
<protein>
    <recommendedName>
        <fullName evidence="10">Plasma membrane ATPase</fullName>
        <ecNumber evidence="10">7.1.2.1</ecNumber>
    </recommendedName>
</protein>
<dbReference type="Pfam" id="PF00122">
    <property type="entry name" value="E1-E2_ATPase"/>
    <property type="match status" value="1"/>
</dbReference>
<dbReference type="InterPro" id="IPR036412">
    <property type="entry name" value="HAD-like_sf"/>
</dbReference>
<dbReference type="OrthoDB" id="116380at2759"/>
<feature type="transmembrane region" description="Helical" evidence="10">
    <location>
        <begin position="703"/>
        <end position="725"/>
    </location>
</feature>
<organism evidence="12 13">
    <name type="scientific">Puccinia striiformis</name>
    <dbReference type="NCBI Taxonomy" id="27350"/>
    <lineage>
        <taxon>Eukaryota</taxon>
        <taxon>Fungi</taxon>
        <taxon>Dikarya</taxon>
        <taxon>Basidiomycota</taxon>
        <taxon>Pucciniomycotina</taxon>
        <taxon>Pucciniomycetes</taxon>
        <taxon>Pucciniales</taxon>
        <taxon>Pucciniaceae</taxon>
        <taxon>Puccinia</taxon>
    </lineage>
</organism>
<dbReference type="InterPro" id="IPR059000">
    <property type="entry name" value="ATPase_P-type_domA"/>
</dbReference>
<dbReference type="PANTHER" id="PTHR42861">
    <property type="entry name" value="CALCIUM-TRANSPORTING ATPASE"/>
    <property type="match status" value="1"/>
</dbReference>
<evidence type="ECO:0000256" key="3">
    <source>
        <dbReference type="ARBA" id="ARBA00008804"/>
    </source>
</evidence>
<dbReference type="InterPro" id="IPR023298">
    <property type="entry name" value="ATPase_P-typ_TM_dom_sf"/>
</dbReference>
<dbReference type="Pfam" id="PF00702">
    <property type="entry name" value="Hydrolase"/>
    <property type="match status" value="1"/>
</dbReference>
<reference evidence="13" key="2">
    <citation type="journal article" date="2018" name="BMC Genomics">
        <title>Genomic insights into host adaptation between the wheat stripe rust pathogen (Puccinia striiformis f. sp. tritici) and the barley stripe rust pathogen (Puccinia striiformis f. sp. hordei).</title>
        <authorList>
            <person name="Xia C."/>
            <person name="Wang M."/>
            <person name="Yin C."/>
            <person name="Cornejo O.E."/>
            <person name="Hulbert S.H."/>
            <person name="Chen X."/>
        </authorList>
    </citation>
    <scope>NUCLEOTIDE SEQUENCE [LARGE SCALE GENOMIC DNA]</scope>
    <source>
        <strain evidence="13">93TX-2</strain>
    </source>
</reference>
<keyword evidence="5 10" id="KW-0547">Nucleotide-binding</keyword>
<name>A0A2S4VCI3_9BASI</name>
<keyword evidence="6 10" id="KW-0067">ATP-binding</keyword>
<keyword evidence="10" id="KW-0375">Hydrogen ion transport</keyword>
<dbReference type="InterPro" id="IPR023214">
    <property type="entry name" value="HAD_sf"/>
</dbReference>
<evidence type="ECO:0000256" key="2">
    <source>
        <dbReference type="ARBA" id="ARBA00004141"/>
    </source>
</evidence>
<dbReference type="GO" id="GO:0005886">
    <property type="term" value="C:plasma membrane"/>
    <property type="evidence" value="ECO:0007669"/>
    <property type="project" value="UniProtKB-SubCell"/>
</dbReference>
<dbReference type="GO" id="GO:0008553">
    <property type="term" value="F:P-type proton-exporting transporter activity"/>
    <property type="evidence" value="ECO:0007669"/>
    <property type="project" value="UniProtKB-UniRule"/>
</dbReference>
<feature type="transmembrane region" description="Helical" evidence="10">
    <location>
        <begin position="302"/>
        <end position="324"/>
    </location>
</feature>
<evidence type="ECO:0000256" key="7">
    <source>
        <dbReference type="ARBA" id="ARBA00022967"/>
    </source>
</evidence>
<dbReference type="Gene3D" id="3.40.1110.10">
    <property type="entry name" value="Calcium-transporting ATPase, cytoplasmic domain N"/>
    <property type="match status" value="1"/>
</dbReference>
<dbReference type="SUPFAM" id="SSF56784">
    <property type="entry name" value="HAD-like"/>
    <property type="match status" value="1"/>
</dbReference>
<dbReference type="NCBIfam" id="TIGR01647">
    <property type="entry name" value="ATPase-IIIA_H"/>
    <property type="match status" value="1"/>
</dbReference>
<dbReference type="InterPro" id="IPR044492">
    <property type="entry name" value="P_typ_ATPase_HD_dom"/>
</dbReference>
<dbReference type="SUPFAM" id="SSF81653">
    <property type="entry name" value="Calcium ATPase, transduction domain A"/>
    <property type="match status" value="1"/>
</dbReference>
<keyword evidence="7 10" id="KW-1278">Translocase</keyword>
<dbReference type="CDD" id="cd02076">
    <property type="entry name" value="P-type_ATPase_H"/>
    <property type="match status" value="1"/>
</dbReference>
<keyword evidence="9 10" id="KW-0472">Membrane</keyword>
<evidence type="ECO:0000313" key="12">
    <source>
        <dbReference type="EMBL" id="POW07242.1"/>
    </source>
</evidence>
<dbReference type="VEuPathDB" id="FungiDB:PSHT_10013"/>
<dbReference type="SFLD" id="SFLDS00003">
    <property type="entry name" value="Haloacid_Dehalogenase"/>
    <property type="match status" value="1"/>
</dbReference>
<comment type="function">
    <text evidence="1">The plasma membrane ATPase of plants and fungi is a hydrogen ion pump. The proton gradient it generates drives the active transport of nutrients by H(+)-symport. The resulting external acidification and/or internal alkinization may mediate growth responses.</text>
</comment>
<dbReference type="Gene3D" id="3.40.50.1000">
    <property type="entry name" value="HAD superfamily/HAD-like"/>
    <property type="match status" value="1"/>
</dbReference>
<dbReference type="EC" id="7.1.2.1" evidence="10"/>
<dbReference type="EMBL" id="PKSM01000149">
    <property type="protein sequence ID" value="POW07242.1"/>
    <property type="molecule type" value="Genomic_DNA"/>
</dbReference>
<dbReference type="SUPFAM" id="SSF81665">
    <property type="entry name" value="Calcium ATPase, transmembrane domain M"/>
    <property type="match status" value="1"/>
</dbReference>
<keyword evidence="10" id="KW-0813">Transport</keyword>
<reference evidence="13" key="3">
    <citation type="journal article" date="2018" name="Mol. Plant Microbe Interact.">
        <title>Genome sequence resources for the wheat stripe rust pathogen (Puccinia striiformis f. sp. tritici) and the barley stripe rust pathogen (Puccinia striiformis f. sp. hordei).</title>
        <authorList>
            <person name="Xia C."/>
            <person name="Wang M."/>
            <person name="Yin C."/>
            <person name="Cornejo O.E."/>
            <person name="Hulbert S.H."/>
            <person name="Chen X."/>
        </authorList>
    </citation>
    <scope>NUCLEOTIDE SEQUENCE [LARGE SCALE GENOMIC DNA]</scope>
    <source>
        <strain evidence="13">93TX-2</strain>
    </source>
</reference>
<gene>
    <name evidence="12" type="ORF">PSHT_10013</name>
</gene>
<keyword evidence="10" id="KW-0406">Ion transport</keyword>
<feature type="transmembrane region" description="Helical" evidence="10">
    <location>
        <begin position="771"/>
        <end position="794"/>
    </location>
</feature>
<dbReference type="VEuPathDB" id="FungiDB:PSTT_01051"/>
<dbReference type="InterPro" id="IPR023299">
    <property type="entry name" value="ATPase_P-typ_cyto_dom_N"/>
</dbReference>
<evidence type="ECO:0000256" key="4">
    <source>
        <dbReference type="ARBA" id="ARBA00022692"/>
    </source>
</evidence>
<dbReference type="GO" id="GO:0120029">
    <property type="term" value="P:proton export across plasma membrane"/>
    <property type="evidence" value="ECO:0007669"/>
    <property type="project" value="UniProtKB-UniRule"/>
</dbReference>
<sequence>LGSIMSASGSDAKVVRNFDKTFEEETSATRCLVDIQTIQLNAEDLYDREKVDLEQVELEDVWVQCILDLLIAKVATFSHILTRSLGSLKMAWMPLKLKGGVDFLVQPLEEKSVNPFLQFLSFMWNPLSWVMEGAAVVSIALSNGENRPPDWQDFVGIMALLLINSSIGYYEERSAGNAVKALMDSLAPKAKTRRNGRWSEIDSADLVPGDIVAFKIGDVVPGDCRLYDALNVSIDQAALTGESLPTSKTVGDQCFSGSICKQGEAEGIVSATGANTFFGRAATLVGAENDSTGHMQAVLAKIGGFCLVSIGIAIALELIVLYGAFRYSYRRGLDNILVLLIGGIPIAMPTVLSVTLAVGAQQLAKYKAIVTRITAIEELAGVTILCSDKTGTLTTNKLTIDKSTIKTYSDVGPEDVCILASYASRIENQDAIDGCVVGTVGADVARRGIKLVDFKPFDPVSKRTEITYIDVATGEMRRVSKGMTGKIMDLCTNKTEDVEQRLEADVEEFARRGLRALAVAYEDVPSGNADGPGSGFQLIGLLSIFDPPREDTKQTIDDAVSLGLKVKMVTGDQLAIAKETGRRLGLGDNMFPSKVLKEGPPPGSKFSSMDDMILDADGFAGVYPEHKYDIVKKLQSLGHMVAMTGDGANDAPALARANVGIAVEGATDAARGAADIVLTEPGLSTIVHAIRQSRIVFQRMRNYSIYACAVTIRIVVGFAIMAFAFQFDFPPFMVLVIAILNDGTVMTISLDRVLPNNEPDHWDLTEIFTYAVAYGLHLALSTIILFVVIVNSTFFEDNFNLFPLKDANDPQLHMVIYLQVAIISQALIFITRSHSWFFMERPSLALMGAFCIAQTVASLLAVYGTMEFSAVEGIPVTWVAVVWVWNLIWFLPMDLIKFATRAMLRKYRSHQVKSVEPQKNQLCRQSSNGSHYSNRMSFIQHAENSQPLRRSLHGKVQQATTTAQILIGPNCEHWCAALKRSG</sequence>
<dbReference type="SFLD" id="SFLDG00002">
    <property type="entry name" value="C1.7:_P-type_atpase_like"/>
    <property type="match status" value="1"/>
</dbReference>
<comment type="catalytic activity">
    <reaction evidence="10">
        <text>ATP + H2O + H(+)(in) = ADP + phosphate + 2 H(+)(out)</text>
        <dbReference type="Rhea" id="RHEA:20852"/>
        <dbReference type="ChEBI" id="CHEBI:15377"/>
        <dbReference type="ChEBI" id="CHEBI:15378"/>
        <dbReference type="ChEBI" id="CHEBI:30616"/>
        <dbReference type="ChEBI" id="CHEBI:43474"/>
        <dbReference type="ChEBI" id="CHEBI:456216"/>
        <dbReference type="EC" id="7.1.2.1"/>
    </reaction>
</comment>
<dbReference type="GO" id="GO:0005524">
    <property type="term" value="F:ATP binding"/>
    <property type="evidence" value="ECO:0007669"/>
    <property type="project" value="UniProtKB-UniRule"/>
</dbReference>
<comment type="subcellular location">
    <subcellularLocation>
        <location evidence="10">Cell membrane</location>
        <topology evidence="10">Multi-pass membrane protein</topology>
    </subcellularLocation>
    <subcellularLocation>
        <location evidence="2">Membrane</location>
        <topology evidence="2">Multi-pass membrane protein</topology>
    </subcellularLocation>
</comment>
<dbReference type="PROSITE" id="PS00154">
    <property type="entry name" value="ATPASE_E1_E2"/>
    <property type="match status" value="1"/>
</dbReference>
<dbReference type="NCBIfam" id="TIGR01494">
    <property type="entry name" value="ATPase_P-type"/>
    <property type="match status" value="2"/>
</dbReference>
<dbReference type="SFLD" id="SFLDF00027">
    <property type="entry name" value="p-type_atpase"/>
    <property type="match status" value="1"/>
</dbReference>
<dbReference type="InterPro" id="IPR006534">
    <property type="entry name" value="P-type_ATPase_IIIA"/>
</dbReference>
<dbReference type="InterPro" id="IPR001757">
    <property type="entry name" value="P_typ_ATPase"/>
</dbReference>
<feature type="domain" description="P-type ATPase A" evidence="11">
    <location>
        <begin position="186"/>
        <end position="285"/>
    </location>
</feature>
<keyword evidence="13" id="KW-1185">Reference proteome</keyword>
<evidence type="ECO:0000256" key="8">
    <source>
        <dbReference type="ARBA" id="ARBA00022989"/>
    </source>
</evidence>
<evidence type="ECO:0000256" key="6">
    <source>
        <dbReference type="ARBA" id="ARBA00022840"/>
    </source>
</evidence>
<dbReference type="InterPro" id="IPR008250">
    <property type="entry name" value="ATPase_P-typ_transduc_dom_A_sf"/>
</dbReference>
<evidence type="ECO:0000259" key="11">
    <source>
        <dbReference type="Pfam" id="PF00122"/>
    </source>
</evidence>
<dbReference type="PRINTS" id="PR00120">
    <property type="entry name" value="HATPASE"/>
</dbReference>
<feature type="transmembrane region" description="Helical" evidence="10">
    <location>
        <begin position="843"/>
        <end position="864"/>
    </location>
</feature>
<dbReference type="Gene3D" id="1.20.1110.10">
    <property type="entry name" value="Calcium-transporting ATPase, transmembrane domain"/>
    <property type="match status" value="1"/>
</dbReference>
<dbReference type="AlphaFoldDB" id="A0A2S4VCI3"/>
<dbReference type="PRINTS" id="PR00119">
    <property type="entry name" value="CATATPASE"/>
</dbReference>
<dbReference type="FunFam" id="2.70.150.10:FF:000004">
    <property type="entry name" value="Plasma membrane ATPase"/>
    <property type="match status" value="1"/>
</dbReference>
<dbReference type="GO" id="GO:0016887">
    <property type="term" value="F:ATP hydrolysis activity"/>
    <property type="evidence" value="ECO:0007669"/>
    <property type="project" value="InterPro"/>
</dbReference>
<feature type="transmembrane region" description="Helical" evidence="10">
    <location>
        <begin position="731"/>
        <end position="750"/>
    </location>
</feature>
<feature type="transmembrane region" description="Helical" evidence="10">
    <location>
        <begin position="876"/>
        <end position="896"/>
    </location>
</feature>
<dbReference type="Gene3D" id="2.70.150.10">
    <property type="entry name" value="Calcium-transporting ATPase, cytoplasmic transduction domain A"/>
    <property type="match status" value="1"/>
</dbReference>
<evidence type="ECO:0000256" key="9">
    <source>
        <dbReference type="ARBA" id="ARBA00023136"/>
    </source>
</evidence>
<feature type="transmembrane region" description="Helical" evidence="10">
    <location>
        <begin position="814"/>
        <end position="831"/>
    </location>
</feature>
<feature type="transmembrane region" description="Helical" evidence="10">
    <location>
        <begin position="336"/>
        <end position="358"/>
    </location>
</feature>